<feature type="domain" description="RING-CH-type" evidence="6">
    <location>
        <begin position="58"/>
        <end position="140"/>
    </location>
</feature>
<evidence type="ECO:0000256" key="4">
    <source>
        <dbReference type="SAM" id="MobiDB-lite"/>
    </source>
</evidence>
<evidence type="ECO:0000256" key="1">
    <source>
        <dbReference type="ARBA" id="ARBA00022723"/>
    </source>
</evidence>
<dbReference type="PANTHER" id="PTHR23012:SF93">
    <property type="entry name" value="RING_FYVE_PHD ZINC FINGER SUPERFAMILY PROTEIN"/>
    <property type="match status" value="1"/>
</dbReference>
<protein>
    <recommendedName>
        <fullName evidence="6">RING-CH-type domain-containing protein</fullName>
    </recommendedName>
</protein>
<dbReference type="CDD" id="cd16495">
    <property type="entry name" value="RING_CH-C4HC3_MARCH"/>
    <property type="match status" value="1"/>
</dbReference>
<keyword evidence="3" id="KW-0862">Zinc</keyword>
<sequence>MGDHFVLLVNRLITESTLEAAIESRNLSMQATASDTKIDKSFQKLDFGDISTPTKLVECRICQDEDEDSNMEAPCSCCGSLKACAHGEMCLKHPYLILVLNWHVQQLAMFDWFFILQYAHRRCIQKWCNEKGNTICEICLQDFKPGYTAPPPLFQIGFPMNFRGNWETSRRELNGPRFIAVVSSEHNFLNTDYYEYSASTTRNTIYCRLIAVIFMVLLILRHALPLILNGTNNISFPAFMLLFIRVAGIILPIYVMLKTLTALQRRRLRQAPPNSSIHSYDEDAEHSTPQPRPHIINVH</sequence>
<proteinExistence type="predicted"/>
<dbReference type="Pfam" id="PF12428">
    <property type="entry name" value="DUF3675"/>
    <property type="match status" value="1"/>
</dbReference>
<gene>
    <name evidence="7" type="ORF">DKX38_015664</name>
</gene>
<dbReference type="SMART" id="SM00744">
    <property type="entry name" value="RINGv"/>
    <property type="match status" value="1"/>
</dbReference>
<dbReference type="EMBL" id="VDCV01000010">
    <property type="protein sequence ID" value="KAB5538131.1"/>
    <property type="molecule type" value="Genomic_DNA"/>
</dbReference>
<evidence type="ECO:0000256" key="5">
    <source>
        <dbReference type="SAM" id="Phobius"/>
    </source>
</evidence>
<keyword evidence="5" id="KW-0472">Membrane</keyword>
<dbReference type="InterPro" id="IPR022143">
    <property type="entry name" value="DUF3675"/>
</dbReference>
<comment type="caution">
    <text evidence="7">The sequence shown here is derived from an EMBL/GenBank/DDBJ whole genome shotgun (WGS) entry which is preliminary data.</text>
</comment>
<feature type="transmembrane region" description="Helical" evidence="5">
    <location>
        <begin position="205"/>
        <end position="224"/>
    </location>
</feature>
<dbReference type="Gene3D" id="3.30.40.10">
    <property type="entry name" value="Zinc/RING finger domain, C3HC4 (zinc finger)"/>
    <property type="match status" value="1"/>
</dbReference>
<evidence type="ECO:0000256" key="2">
    <source>
        <dbReference type="ARBA" id="ARBA00022771"/>
    </source>
</evidence>
<accession>A0A5N5L7T2</accession>
<dbReference type="GO" id="GO:0016567">
    <property type="term" value="P:protein ubiquitination"/>
    <property type="evidence" value="ECO:0007669"/>
    <property type="project" value="TreeGrafter"/>
</dbReference>
<dbReference type="Proteomes" id="UP000326939">
    <property type="component" value="Chromosome 10"/>
</dbReference>
<keyword evidence="1" id="KW-0479">Metal-binding</keyword>
<dbReference type="InterPro" id="IPR033275">
    <property type="entry name" value="MARCH-like"/>
</dbReference>
<keyword evidence="8" id="KW-1185">Reference proteome</keyword>
<evidence type="ECO:0000313" key="7">
    <source>
        <dbReference type="EMBL" id="KAB5538131.1"/>
    </source>
</evidence>
<dbReference type="InterPro" id="IPR013083">
    <property type="entry name" value="Znf_RING/FYVE/PHD"/>
</dbReference>
<feature type="region of interest" description="Disordered" evidence="4">
    <location>
        <begin position="273"/>
        <end position="299"/>
    </location>
</feature>
<dbReference type="AlphaFoldDB" id="A0A5N5L7T2"/>
<dbReference type="InterPro" id="IPR011016">
    <property type="entry name" value="Znf_RING-CH"/>
</dbReference>
<feature type="transmembrane region" description="Helical" evidence="5">
    <location>
        <begin position="236"/>
        <end position="257"/>
    </location>
</feature>
<keyword evidence="2" id="KW-0863">Zinc-finger</keyword>
<reference evidence="8" key="1">
    <citation type="journal article" date="2019" name="Gigascience">
        <title>De novo genome assembly of the endangered Acer yangbiense, a plant species with extremely small populations endemic to Yunnan Province, China.</title>
        <authorList>
            <person name="Yang J."/>
            <person name="Wariss H.M."/>
            <person name="Tao L."/>
            <person name="Zhang R."/>
            <person name="Yun Q."/>
            <person name="Hollingsworth P."/>
            <person name="Dao Z."/>
            <person name="Luo G."/>
            <person name="Guo H."/>
            <person name="Ma Y."/>
            <person name="Sun W."/>
        </authorList>
    </citation>
    <scope>NUCLEOTIDE SEQUENCE [LARGE SCALE GENOMIC DNA]</scope>
    <source>
        <strain evidence="8">cv. br00</strain>
    </source>
</reference>
<dbReference type="SUPFAM" id="SSF57850">
    <property type="entry name" value="RING/U-box"/>
    <property type="match status" value="1"/>
</dbReference>
<dbReference type="GO" id="GO:0004842">
    <property type="term" value="F:ubiquitin-protein transferase activity"/>
    <property type="evidence" value="ECO:0007669"/>
    <property type="project" value="TreeGrafter"/>
</dbReference>
<dbReference type="GO" id="GO:0008270">
    <property type="term" value="F:zinc ion binding"/>
    <property type="evidence" value="ECO:0007669"/>
    <property type="project" value="UniProtKB-KW"/>
</dbReference>
<keyword evidence="5" id="KW-0812">Transmembrane</keyword>
<dbReference type="Pfam" id="PF12906">
    <property type="entry name" value="RINGv"/>
    <property type="match status" value="1"/>
</dbReference>
<dbReference type="GO" id="GO:0016020">
    <property type="term" value="C:membrane"/>
    <property type="evidence" value="ECO:0007669"/>
    <property type="project" value="TreeGrafter"/>
</dbReference>
<evidence type="ECO:0000256" key="3">
    <source>
        <dbReference type="ARBA" id="ARBA00022833"/>
    </source>
</evidence>
<dbReference type="PANTHER" id="PTHR23012">
    <property type="entry name" value="RING/FYVE/PHD ZINC FINGER DOMAIN-CONTAINING"/>
    <property type="match status" value="1"/>
</dbReference>
<evidence type="ECO:0000259" key="6">
    <source>
        <dbReference type="SMART" id="SM00744"/>
    </source>
</evidence>
<organism evidence="7 8">
    <name type="scientific">Salix brachista</name>
    <dbReference type="NCBI Taxonomy" id="2182728"/>
    <lineage>
        <taxon>Eukaryota</taxon>
        <taxon>Viridiplantae</taxon>
        <taxon>Streptophyta</taxon>
        <taxon>Embryophyta</taxon>
        <taxon>Tracheophyta</taxon>
        <taxon>Spermatophyta</taxon>
        <taxon>Magnoliopsida</taxon>
        <taxon>eudicotyledons</taxon>
        <taxon>Gunneridae</taxon>
        <taxon>Pentapetalae</taxon>
        <taxon>rosids</taxon>
        <taxon>fabids</taxon>
        <taxon>Malpighiales</taxon>
        <taxon>Salicaceae</taxon>
        <taxon>Saliceae</taxon>
        <taxon>Salix</taxon>
    </lineage>
</organism>
<evidence type="ECO:0000313" key="8">
    <source>
        <dbReference type="Proteomes" id="UP000326939"/>
    </source>
</evidence>
<name>A0A5N5L7T2_9ROSI</name>
<keyword evidence="5" id="KW-1133">Transmembrane helix</keyword>